<reference evidence="2" key="2">
    <citation type="submission" date="2023-05" db="EMBL/GenBank/DDBJ databases">
        <authorList>
            <consortium name="Lawrence Berkeley National Laboratory"/>
            <person name="Steindorff A."/>
            <person name="Hensen N."/>
            <person name="Bonometti L."/>
            <person name="Westerberg I."/>
            <person name="Brannstrom I.O."/>
            <person name="Guillou S."/>
            <person name="Cros-Aarteil S."/>
            <person name="Calhoun S."/>
            <person name="Haridas S."/>
            <person name="Kuo A."/>
            <person name="Mondo S."/>
            <person name="Pangilinan J."/>
            <person name="Riley R."/>
            <person name="Labutti K."/>
            <person name="Andreopoulos B."/>
            <person name="Lipzen A."/>
            <person name="Chen C."/>
            <person name="Yanf M."/>
            <person name="Daum C."/>
            <person name="Ng V."/>
            <person name="Clum A."/>
            <person name="Ohm R."/>
            <person name="Martin F."/>
            <person name="Silar P."/>
            <person name="Natvig D."/>
            <person name="Lalanne C."/>
            <person name="Gautier V."/>
            <person name="Ament-Velasquez S.L."/>
            <person name="Kruys A."/>
            <person name="Hutchinson M.I."/>
            <person name="Powell A.J."/>
            <person name="Barry K."/>
            <person name="Miller A.N."/>
            <person name="Grigoriev I.V."/>
            <person name="Debuchy R."/>
            <person name="Gladieux P."/>
            <person name="Thoren M.H."/>
            <person name="Johannesson H."/>
        </authorList>
    </citation>
    <scope>NUCLEOTIDE SEQUENCE</scope>
    <source>
        <strain evidence="2">PSN243</strain>
    </source>
</reference>
<keyword evidence="1" id="KW-0812">Transmembrane</keyword>
<accession>A0AAV9FZZ0</accession>
<evidence type="ECO:0000313" key="2">
    <source>
        <dbReference type="EMBL" id="KAK4442496.1"/>
    </source>
</evidence>
<feature type="transmembrane region" description="Helical" evidence="1">
    <location>
        <begin position="127"/>
        <end position="147"/>
    </location>
</feature>
<organism evidence="2 3">
    <name type="scientific">Podospora aff. communis PSN243</name>
    <dbReference type="NCBI Taxonomy" id="3040156"/>
    <lineage>
        <taxon>Eukaryota</taxon>
        <taxon>Fungi</taxon>
        <taxon>Dikarya</taxon>
        <taxon>Ascomycota</taxon>
        <taxon>Pezizomycotina</taxon>
        <taxon>Sordariomycetes</taxon>
        <taxon>Sordariomycetidae</taxon>
        <taxon>Sordariales</taxon>
        <taxon>Podosporaceae</taxon>
        <taxon>Podospora</taxon>
    </lineage>
</organism>
<protein>
    <recommendedName>
        <fullName evidence="4">DUF2335 domain-containing protein</fullName>
    </recommendedName>
</protein>
<keyword evidence="1" id="KW-1133">Transmembrane helix</keyword>
<name>A0AAV9FZZ0_9PEZI</name>
<evidence type="ECO:0000313" key="3">
    <source>
        <dbReference type="Proteomes" id="UP001321760"/>
    </source>
</evidence>
<evidence type="ECO:0000256" key="1">
    <source>
        <dbReference type="SAM" id="Phobius"/>
    </source>
</evidence>
<reference evidence="2" key="1">
    <citation type="journal article" date="2023" name="Mol. Phylogenet. Evol.">
        <title>Genome-scale phylogeny and comparative genomics of the fungal order Sordariales.</title>
        <authorList>
            <person name="Hensen N."/>
            <person name="Bonometti L."/>
            <person name="Westerberg I."/>
            <person name="Brannstrom I.O."/>
            <person name="Guillou S."/>
            <person name="Cros-Aarteil S."/>
            <person name="Calhoun S."/>
            <person name="Haridas S."/>
            <person name="Kuo A."/>
            <person name="Mondo S."/>
            <person name="Pangilinan J."/>
            <person name="Riley R."/>
            <person name="LaButti K."/>
            <person name="Andreopoulos B."/>
            <person name="Lipzen A."/>
            <person name="Chen C."/>
            <person name="Yan M."/>
            <person name="Daum C."/>
            <person name="Ng V."/>
            <person name="Clum A."/>
            <person name="Steindorff A."/>
            <person name="Ohm R.A."/>
            <person name="Martin F."/>
            <person name="Silar P."/>
            <person name="Natvig D.O."/>
            <person name="Lalanne C."/>
            <person name="Gautier V."/>
            <person name="Ament-Velasquez S.L."/>
            <person name="Kruys A."/>
            <person name="Hutchinson M.I."/>
            <person name="Powell A.J."/>
            <person name="Barry K."/>
            <person name="Miller A.N."/>
            <person name="Grigoriev I.V."/>
            <person name="Debuchy R."/>
            <person name="Gladieux P."/>
            <person name="Hiltunen Thoren M."/>
            <person name="Johannesson H."/>
        </authorList>
    </citation>
    <scope>NUCLEOTIDE SEQUENCE</scope>
    <source>
        <strain evidence="2">PSN243</strain>
    </source>
</reference>
<comment type="caution">
    <text evidence="2">The sequence shown here is derived from an EMBL/GenBank/DDBJ whole genome shotgun (WGS) entry which is preliminary data.</text>
</comment>
<proteinExistence type="predicted"/>
<gene>
    <name evidence="2" type="ORF">QBC34DRAFT_418599</name>
</gene>
<dbReference type="Proteomes" id="UP001321760">
    <property type="component" value="Unassembled WGS sequence"/>
</dbReference>
<dbReference type="AlphaFoldDB" id="A0AAV9FZZ0"/>
<evidence type="ECO:0008006" key="4">
    <source>
        <dbReference type="Google" id="ProtNLM"/>
    </source>
</evidence>
<dbReference type="EMBL" id="MU866014">
    <property type="protein sequence ID" value="KAK4442496.1"/>
    <property type="molecule type" value="Genomic_DNA"/>
</dbReference>
<keyword evidence="1" id="KW-0472">Membrane</keyword>
<sequence>MRLATEQEQSQMSWVSRRLAGLYIEIVIKETHFAQQSPTTDDPHTSIDVAIFNSTLHEELTQAYHRPSLFQRGSPHTFTERYPDLITSSETAKALHVKKMLKMSSVIGTIFWLLITAYGLGHLGGTLIGFQTVVAANIILMCVYMWLKDI</sequence>
<feature type="transmembrane region" description="Helical" evidence="1">
    <location>
        <begin position="103"/>
        <end position="121"/>
    </location>
</feature>
<keyword evidence="3" id="KW-1185">Reference proteome</keyword>